<dbReference type="InterPro" id="IPR000421">
    <property type="entry name" value="FA58C"/>
</dbReference>
<dbReference type="PROSITE" id="PS50022">
    <property type="entry name" value="FA58C_3"/>
    <property type="match status" value="1"/>
</dbReference>
<reference evidence="2" key="1">
    <citation type="submission" date="2018-05" db="EMBL/GenBank/DDBJ databases">
        <authorList>
            <person name="Lanie J.A."/>
            <person name="Ng W.-L."/>
            <person name="Kazmierczak K.M."/>
            <person name="Andrzejewski T.M."/>
            <person name="Davidsen T.M."/>
            <person name="Wayne K.J."/>
            <person name="Tettelin H."/>
            <person name="Glass J.I."/>
            <person name="Rusch D."/>
            <person name="Podicherti R."/>
            <person name="Tsui H.-C.T."/>
            <person name="Winkler M.E."/>
        </authorList>
    </citation>
    <scope>NUCLEOTIDE SEQUENCE</scope>
</reference>
<gene>
    <name evidence="2" type="ORF">METZ01_LOCUS486750</name>
</gene>
<proteinExistence type="predicted"/>
<sequence length="223" mass="24247">SDDGDCFTVIWSAELQSDPVEIAATRADSKIRTLASITILDAPVNCRFLKLRILSGHRSEHWGLDAIEAFGEGPPPLPEIEPCSFSEELSGMDPGTIVYYQIVAENDAGTSEGTIESFQVPVDRRPIIHWARVIERMAEKATVLVRLTPMGSFTDLNGCFRDADGELAFAGKVVVGRWDTPRHVTMAITGLEVGQAYRGVLTAANDAGESGDIEICIKPEIDD</sequence>
<evidence type="ECO:0000259" key="1">
    <source>
        <dbReference type="PROSITE" id="PS50022"/>
    </source>
</evidence>
<dbReference type="AlphaFoldDB" id="A0A383CNE6"/>
<dbReference type="EMBL" id="UINC01210440">
    <property type="protein sequence ID" value="SVE33896.1"/>
    <property type="molecule type" value="Genomic_DNA"/>
</dbReference>
<feature type="non-terminal residue" evidence="2">
    <location>
        <position position="1"/>
    </location>
</feature>
<organism evidence="2">
    <name type="scientific">marine metagenome</name>
    <dbReference type="NCBI Taxonomy" id="408172"/>
    <lineage>
        <taxon>unclassified sequences</taxon>
        <taxon>metagenomes</taxon>
        <taxon>ecological metagenomes</taxon>
    </lineage>
</organism>
<name>A0A383CNE6_9ZZZZ</name>
<evidence type="ECO:0000313" key="2">
    <source>
        <dbReference type="EMBL" id="SVE33896.1"/>
    </source>
</evidence>
<protein>
    <recommendedName>
        <fullName evidence="1">F5/8 type C domain-containing protein</fullName>
    </recommendedName>
</protein>
<accession>A0A383CNE6</accession>
<feature type="domain" description="F5/8 type C" evidence="1">
    <location>
        <begin position="1"/>
        <end position="72"/>
    </location>
</feature>